<comment type="similarity">
    <text evidence="6">Belongs to the SOFL plant protein family.</text>
</comment>
<keyword evidence="3" id="KW-0203">Cytokinin biosynthesis</keyword>
<protein>
    <submittedName>
        <fullName evidence="8">Uncharacterized protein</fullName>
    </submittedName>
</protein>
<sequence>MESSQLFGGPEECNSSESGWTMYLGSPIDGDDDDDQHGNKDEDDEDDDDDDDDGDGGNGKNYHHEDHSDDSMASDASSGPSHQGTAHDKLQKDFDGKHLPEKKHNKKEAENQQKTERRRKKIKKWDLWQEDHNKNASAQSTSKARESISWMGKRK</sequence>
<evidence type="ECO:0000313" key="8">
    <source>
        <dbReference type="EMBL" id="KAJ9174121.1"/>
    </source>
</evidence>
<evidence type="ECO:0000256" key="3">
    <source>
        <dbReference type="ARBA" id="ARBA00022712"/>
    </source>
</evidence>
<feature type="compositionally biased region" description="Basic and acidic residues" evidence="7">
    <location>
        <begin position="85"/>
        <end position="99"/>
    </location>
</feature>
<keyword evidence="2" id="KW-0963">Cytoplasm</keyword>
<dbReference type="InterPro" id="IPR044670">
    <property type="entry name" value="SOFL"/>
</dbReference>
<accession>A0ABQ9M1G3</accession>
<dbReference type="PANTHER" id="PTHR33347:SF31">
    <property type="entry name" value="PROTEIN SOB FIVE-LIKE 1"/>
    <property type="match status" value="1"/>
</dbReference>
<feature type="compositionally biased region" description="Acidic residues" evidence="7">
    <location>
        <begin position="29"/>
        <end position="55"/>
    </location>
</feature>
<organism evidence="8 9">
    <name type="scientific">Hevea brasiliensis</name>
    <name type="common">Para rubber tree</name>
    <name type="synonym">Siphonia brasiliensis</name>
    <dbReference type="NCBI Taxonomy" id="3981"/>
    <lineage>
        <taxon>Eukaryota</taxon>
        <taxon>Viridiplantae</taxon>
        <taxon>Streptophyta</taxon>
        <taxon>Embryophyta</taxon>
        <taxon>Tracheophyta</taxon>
        <taxon>Spermatophyta</taxon>
        <taxon>Magnoliopsida</taxon>
        <taxon>eudicotyledons</taxon>
        <taxon>Gunneridae</taxon>
        <taxon>Pentapetalae</taxon>
        <taxon>rosids</taxon>
        <taxon>fabids</taxon>
        <taxon>Malpighiales</taxon>
        <taxon>Euphorbiaceae</taxon>
        <taxon>Crotonoideae</taxon>
        <taxon>Micrandreae</taxon>
        <taxon>Hevea</taxon>
    </lineage>
</organism>
<evidence type="ECO:0000256" key="1">
    <source>
        <dbReference type="ARBA" id="ARBA00004496"/>
    </source>
</evidence>
<evidence type="ECO:0000313" key="9">
    <source>
        <dbReference type="Proteomes" id="UP001174677"/>
    </source>
</evidence>
<evidence type="ECO:0000256" key="6">
    <source>
        <dbReference type="ARBA" id="ARBA00024199"/>
    </source>
</evidence>
<name>A0ABQ9M1G3_HEVBR</name>
<reference evidence="8" key="1">
    <citation type="journal article" date="2023" name="Plant Biotechnol. J.">
        <title>Chromosome-level wild Hevea brasiliensis genome provides new tools for genomic-assisted breeding and valuable loci to elevate rubber yield.</title>
        <authorList>
            <person name="Cheng H."/>
            <person name="Song X."/>
            <person name="Hu Y."/>
            <person name="Wu T."/>
            <person name="Yang Q."/>
            <person name="An Z."/>
            <person name="Feng S."/>
            <person name="Deng Z."/>
            <person name="Wu W."/>
            <person name="Zeng X."/>
            <person name="Tu M."/>
            <person name="Wang X."/>
            <person name="Huang H."/>
        </authorList>
    </citation>
    <scope>NUCLEOTIDE SEQUENCE</scope>
    <source>
        <strain evidence="8">MT/VB/25A 57/8</strain>
    </source>
</reference>
<gene>
    <name evidence="8" type="ORF">P3X46_017184</name>
</gene>
<comment type="caution">
    <text evidence="8">The sequence shown here is derived from an EMBL/GenBank/DDBJ whole genome shotgun (WGS) entry which is preliminary data.</text>
</comment>
<evidence type="ECO:0000256" key="4">
    <source>
        <dbReference type="ARBA" id="ARBA00022864"/>
    </source>
</evidence>
<feature type="region of interest" description="Disordered" evidence="7">
    <location>
        <begin position="1"/>
        <end position="155"/>
    </location>
</feature>
<dbReference type="Proteomes" id="UP001174677">
    <property type="component" value="Chromosome 9"/>
</dbReference>
<feature type="compositionally biased region" description="Basic and acidic residues" evidence="7">
    <location>
        <begin position="124"/>
        <end position="134"/>
    </location>
</feature>
<keyword evidence="9" id="KW-1185">Reference proteome</keyword>
<comment type="subcellular location">
    <subcellularLocation>
        <location evidence="1">Cytoplasm</location>
    </subcellularLocation>
</comment>
<feature type="compositionally biased region" description="Low complexity" evidence="7">
    <location>
        <begin position="71"/>
        <end position="82"/>
    </location>
</feature>
<dbReference type="PANTHER" id="PTHR33347">
    <property type="entry name" value="OSJNBA0091C07.3 PROTEIN"/>
    <property type="match status" value="1"/>
</dbReference>
<keyword evidence="5" id="KW-0539">Nucleus</keyword>
<keyword evidence="4" id="KW-0932">Cytokinin signaling pathway</keyword>
<dbReference type="EMBL" id="JARPOI010000009">
    <property type="protein sequence ID" value="KAJ9174121.1"/>
    <property type="molecule type" value="Genomic_DNA"/>
</dbReference>
<evidence type="ECO:0000256" key="5">
    <source>
        <dbReference type="ARBA" id="ARBA00023242"/>
    </source>
</evidence>
<evidence type="ECO:0000256" key="7">
    <source>
        <dbReference type="SAM" id="MobiDB-lite"/>
    </source>
</evidence>
<evidence type="ECO:0000256" key="2">
    <source>
        <dbReference type="ARBA" id="ARBA00022490"/>
    </source>
</evidence>
<proteinExistence type="inferred from homology"/>